<evidence type="ECO:0000313" key="1">
    <source>
        <dbReference type="EMBL" id="MDC7137458.1"/>
    </source>
</evidence>
<dbReference type="PANTHER" id="PTHR16222:SF12">
    <property type="entry name" value="ADP-RIBOSYLGLYCOHYDROLASE-RELATED"/>
    <property type="match status" value="1"/>
</dbReference>
<dbReference type="SUPFAM" id="SSF140736">
    <property type="entry name" value="Rv1873-like"/>
    <property type="match status" value="1"/>
</dbReference>
<dbReference type="Proteomes" id="UP001215398">
    <property type="component" value="Unassembled WGS sequence"/>
</dbReference>
<dbReference type="InterPro" id="IPR036705">
    <property type="entry name" value="Ribosyl_crysJ1_sf"/>
</dbReference>
<dbReference type="EMBL" id="JAQPYS010000079">
    <property type="protein sequence ID" value="MDC7137458.1"/>
    <property type="molecule type" value="Genomic_DNA"/>
</dbReference>
<comment type="caution">
    <text evidence="1">The sequence shown here is derived from an EMBL/GenBank/DDBJ whole genome shotgun (WGS) entry which is preliminary data.</text>
</comment>
<accession>A0ABT5HA66</accession>
<protein>
    <submittedName>
        <fullName evidence="1">DUF1810 family protein</fullName>
    </submittedName>
</protein>
<sequence>MNPAKYKEYISQYDIRRFVDAHRQIYASALSEIRNGKKQSHWMWYIFPQLRGLGHSRNSNYYGIADRDEALMFLHEPTLGRNLCEITMEMLAIDDKPIEEILGEIDALKFRSSMTLFDSVYPDYIFSEALKKYYGGKADELTLKMLKEKANENEVLVRGGIIGAIIGDIVGSFYEFYNSKSANIALFTPSTTFTDDTVMTIAVADWLLSGVPLQNTMPDWGQEYPNRGYGGMFYEWMFYNEDKNPYNSFGNGAGMRVSPCGYYANSLEETLELAKQSAEVTHNHPEGIKGAQAIASAIFLARQQKPKDEIREYIEKTFGYNLHRTCDEIRPVYRFDVTCQGSCPEAIIAFLDSHDYESAIRLAISLGGDSDTIACMTGGIAAAYYGIPTWLVKYVTVEFLPQNMLDVIERFDKVCAERIN</sequence>
<name>A0ABT5HA66_9BACE</name>
<dbReference type="RefSeq" id="WP_272720794.1">
    <property type="nucleotide sequence ID" value="NZ_JAQPYS010000079.1"/>
</dbReference>
<dbReference type="InterPro" id="IPR036287">
    <property type="entry name" value="Rv1873-like_sf"/>
</dbReference>
<dbReference type="PANTHER" id="PTHR16222">
    <property type="entry name" value="ADP-RIBOSYLGLYCOHYDROLASE"/>
    <property type="match status" value="1"/>
</dbReference>
<dbReference type="Gene3D" id="1.25.40.380">
    <property type="entry name" value="Protein of unknown function DUF1810"/>
    <property type="match status" value="1"/>
</dbReference>
<dbReference type="SUPFAM" id="SSF101478">
    <property type="entry name" value="ADP-ribosylglycohydrolase"/>
    <property type="match status" value="1"/>
</dbReference>
<proteinExistence type="predicted"/>
<gene>
    <name evidence="1" type="ORF">PQG98_14085</name>
</gene>
<evidence type="ECO:0000313" key="2">
    <source>
        <dbReference type="Proteomes" id="UP001215398"/>
    </source>
</evidence>
<dbReference type="Gene3D" id="1.10.4080.10">
    <property type="entry name" value="ADP-ribosylation/Crystallin J1"/>
    <property type="match status" value="1"/>
</dbReference>
<dbReference type="InterPro" id="IPR014937">
    <property type="entry name" value="DUF1810"/>
</dbReference>
<keyword evidence="2" id="KW-1185">Reference proteome</keyword>
<dbReference type="Pfam" id="PF08837">
    <property type="entry name" value="DUF1810"/>
    <property type="match status" value="1"/>
</dbReference>
<organism evidence="1 2">
    <name type="scientific">Bacteroides zhangwenhongii</name>
    <dbReference type="NCBI Taxonomy" id="2650157"/>
    <lineage>
        <taxon>Bacteria</taxon>
        <taxon>Pseudomonadati</taxon>
        <taxon>Bacteroidota</taxon>
        <taxon>Bacteroidia</taxon>
        <taxon>Bacteroidales</taxon>
        <taxon>Bacteroidaceae</taxon>
        <taxon>Bacteroides</taxon>
    </lineage>
</organism>
<reference evidence="1 2" key="1">
    <citation type="submission" date="2023-01" db="EMBL/GenBank/DDBJ databases">
        <title>Exploring GABA producing Bacteroides strains toward improving mental health.</title>
        <authorList>
            <person name="Yousuf B."/>
            <person name="Bouhlel N.E."/>
            <person name="Mottawea W."/>
            <person name="Hammami R."/>
        </authorList>
    </citation>
    <scope>NUCLEOTIDE SEQUENCE [LARGE SCALE GENOMIC DNA]</scope>
    <source>
        <strain evidence="1 2">UO.H1054</strain>
    </source>
</reference>
<dbReference type="InterPro" id="IPR005502">
    <property type="entry name" value="Ribosyl_crysJ1"/>
</dbReference>
<dbReference type="InterPro" id="IPR050792">
    <property type="entry name" value="ADP-ribosylglycohydrolase"/>
</dbReference>
<dbReference type="Pfam" id="PF03747">
    <property type="entry name" value="ADP_ribosyl_GH"/>
    <property type="match status" value="1"/>
</dbReference>